<evidence type="ECO:0000256" key="2">
    <source>
        <dbReference type="ARBA" id="ARBA00022801"/>
    </source>
</evidence>
<dbReference type="PRINTS" id="PR00116">
    <property type="entry name" value="ARGINASE"/>
</dbReference>
<sequence>MSQVTVIEVPQWQGSSSPTAHRLRDGAKLLAEMVPNAVHLRVDIADGDAPADLATTAGRTRAALAQAPDGLVVTVGGDCGVDLAPVSAALDRYGDRLALVWFDAHGDLNTPGSSPSGAFHGMVLRTLTGEGHDALLPEHPIRPERIVLAGVRDLDPAERDFVTSSGLTHLGVTDLSDPATLVQAVTDTGADVVYIHIDLDVLDPATFASVGVPAPGGLLPDDLLKLVRTLTEHFELAGIGITEYEPSRPEDQLLLTPLIANLTTP</sequence>
<dbReference type="SUPFAM" id="SSF52768">
    <property type="entry name" value="Arginase/deacetylase"/>
    <property type="match status" value="1"/>
</dbReference>
<dbReference type="EMBL" id="BAAATE010000004">
    <property type="protein sequence ID" value="GAA2653156.1"/>
    <property type="molecule type" value="Genomic_DNA"/>
</dbReference>
<comment type="caution">
    <text evidence="5">The sequence shown here is derived from an EMBL/GenBank/DDBJ whole genome shotgun (WGS) entry which is preliminary data.</text>
</comment>
<gene>
    <name evidence="5" type="ORF">GCM10010412_021020</name>
</gene>
<name>A0ABP6DYE6_9ACTN</name>
<reference evidence="6" key="1">
    <citation type="journal article" date="2019" name="Int. J. Syst. Evol. Microbiol.">
        <title>The Global Catalogue of Microorganisms (GCM) 10K type strain sequencing project: providing services to taxonomists for standard genome sequencing and annotation.</title>
        <authorList>
            <consortium name="The Broad Institute Genomics Platform"/>
            <consortium name="The Broad Institute Genome Sequencing Center for Infectious Disease"/>
            <person name="Wu L."/>
            <person name="Ma J."/>
        </authorList>
    </citation>
    <scope>NUCLEOTIDE SEQUENCE [LARGE SCALE GENOMIC DNA]</scope>
    <source>
        <strain evidence="6">JCM 6835</strain>
    </source>
</reference>
<dbReference type="PANTHER" id="PTHR43782:SF3">
    <property type="entry name" value="ARGINASE"/>
    <property type="match status" value="1"/>
</dbReference>
<keyword evidence="3" id="KW-0464">Manganese</keyword>
<proteinExistence type="inferred from homology"/>
<dbReference type="InterPro" id="IPR006035">
    <property type="entry name" value="Ureohydrolase"/>
</dbReference>
<dbReference type="CDD" id="cd09999">
    <property type="entry name" value="Arginase-like_1"/>
    <property type="match status" value="1"/>
</dbReference>
<keyword evidence="2" id="KW-0378">Hydrolase</keyword>
<dbReference type="Pfam" id="PF00491">
    <property type="entry name" value="Arginase"/>
    <property type="match status" value="1"/>
</dbReference>
<keyword evidence="1" id="KW-0479">Metal-binding</keyword>
<organism evidence="5 6">
    <name type="scientific">Nonomuraea recticatena</name>
    <dbReference type="NCBI Taxonomy" id="46178"/>
    <lineage>
        <taxon>Bacteria</taxon>
        <taxon>Bacillati</taxon>
        <taxon>Actinomycetota</taxon>
        <taxon>Actinomycetes</taxon>
        <taxon>Streptosporangiales</taxon>
        <taxon>Streptosporangiaceae</taxon>
        <taxon>Nonomuraea</taxon>
    </lineage>
</organism>
<evidence type="ECO:0000256" key="4">
    <source>
        <dbReference type="PROSITE-ProRule" id="PRU00742"/>
    </source>
</evidence>
<dbReference type="RefSeq" id="WP_346145387.1">
    <property type="nucleotide sequence ID" value="NZ_BAAATE010000004.1"/>
</dbReference>
<evidence type="ECO:0000313" key="5">
    <source>
        <dbReference type="EMBL" id="GAA2653156.1"/>
    </source>
</evidence>
<protein>
    <submittedName>
        <fullName evidence="5">Arginase family protein</fullName>
    </submittedName>
</protein>
<dbReference type="PROSITE" id="PS51409">
    <property type="entry name" value="ARGINASE_2"/>
    <property type="match status" value="1"/>
</dbReference>
<dbReference type="InterPro" id="IPR023696">
    <property type="entry name" value="Ureohydrolase_dom_sf"/>
</dbReference>
<evidence type="ECO:0000256" key="3">
    <source>
        <dbReference type="ARBA" id="ARBA00023211"/>
    </source>
</evidence>
<comment type="similarity">
    <text evidence="4">Belongs to the arginase family.</text>
</comment>
<dbReference type="PANTHER" id="PTHR43782">
    <property type="entry name" value="ARGINASE"/>
    <property type="match status" value="1"/>
</dbReference>
<keyword evidence="6" id="KW-1185">Reference proteome</keyword>
<dbReference type="Proteomes" id="UP001501666">
    <property type="component" value="Unassembled WGS sequence"/>
</dbReference>
<accession>A0ABP6DYE6</accession>
<evidence type="ECO:0000256" key="1">
    <source>
        <dbReference type="ARBA" id="ARBA00022723"/>
    </source>
</evidence>
<evidence type="ECO:0000313" key="6">
    <source>
        <dbReference type="Proteomes" id="UP001501666"/>
    </source>
</evidence>
<dbReference type="Gene3D" id="3.40.800.10">
    <property type="entry name" value="Ureohydrolase domain"/>
    <property type="match status" value="1"/>
</dbReference>